<keyword evidence="4" id="KW-1185">Reference proteome</keyword>
<keyword evidence="2" id="KW-0472">Membrane</keyword>
<gene>
    <name evidence="3" type="ORF">C2E20_8153</name>
</gene>
<evidence type="ECO:0000256" key="2">
    <source>
        <dbReference type="SAM" id="Phobius"/>
    </source>
</evidence>
<dbReference type="OrthoDB" id="538884at2759"/>
<feature type="compositionally biased region" description="Gly residues" evidence="1">
    <location>
        <begin position="48"/>
        <end position="60"/>
    </location>
</feature>
<comment type="caution">
    <text evidence="3">The sequence shown here is derived from an EMBL/GenBank/DDBJ whole genome shotgun (WGS) entry which is preliminary data.</text>
</comment>
<name>A0A2P6V2F9_9CHLO</name>
<dbReference type="Proteomes" id="UP000239649">
    <property type="component" value="Unassembled WGS sequence"/>
</dbReference>
<feature type="compositionally biased region" description="Low complexity" evidence="1">
    <location>
        <begin position="37"/>
        <end position="47"/>
    </location>
</feature>
<organism evidence="3 4">
    <name type="scientific">Micractinium conductrix</name>
    <dbReference type="NCBI Taxonomy" id="554055"/>
    <lineage>
        <taxon>Eukaryota</taxon>
        <taxon>Viridiplantae</taxon>
        <taxon>Chlorophyta</taxon>
        <taxon>core chlorophytes</taxon>
        <taxon>Trebouxiophyceae</taxon>
        <taxon>Chlorellales</taxon>
        <taxon>Chlorellaceae</taxon>
        <taxon>Chlorella clade</taxon>
        <taxon>Micractinium</taxon>
    </lineage>
</organism>
<evidence type="ECO:0000313" key="4">
    <source>
        <dbReference type="Proteomes" id="UP000239649"/>
    </source>
</evidence>
<feature type="transmembrane region" description="Helical" evidence="2">
    <location>
        <begin position="95"/>
        <end position="114"/>
    </location>
</feature>
<dbReference type="AlphaFoldDB" id="A0A2P6V2F9"/>
<evidence type="ECO:0000256" key="1">
    <source>
        <dbReference type="SAM" id="MobiDB-lite"/>
    </source>
</evidence>
<protein>
    <submittedName>
        <fullName evidence="3">Uncharacterized protein</fullName>
    </submittedName>
</protein>
<reference evidence="3 4" key="1">
    <citation type="journal article" date="2018" name="Plant J.">
        <title>Genome sequences of Chlorella sorokiniana UTEX 1602 and Micractinium conductrix SAG 241.80: implications to maltose excretion by a green alga.</title>
        <authorList>
            <person name="Arriola M.B."/>
            <person name="Velmurugan N."/>
            <person name="Zhang Y."/>
            <person name="Plunkett M.H."/>
            <person name="Hondzo H."/>
            <person name="Barney B.M."/>
        </authorList>
    </citation>
    <scope>NUCLEOTIDE SEQUENCE [LARGE SCALE GENOMIC DNA]</scope>
    <source>
        <strain evidence="3 4">SAG 241.80</strain>
    </source>
</reference>
<sequence>MQVAAALSTPAPTTASSRCAARLAAQPAVRLVHAAASRQQQKSRQQQQGGGGSGGGGSGGDFEDFPNSLPRVQAPADVPTEDFWEGDKFNVLGDVASLMIPLLVVAAIGVGFFASQTYNEGATVFLDAPKSQEDTVRLIPAEQLQAPGP</sequence>
<proteinExistence type="predicted"/>
<feature type="region of interest" description="Disordered" evidence="1">
    <location>
        <begin position="32"/>
        <end position="75"/>
    </location>
</feature>
<keyword evidence="2" id="KW-0812">Transmembrane</keyword>
<accession>A0A2P6V2F9</accession>
<dbReference type="EMBL" id="LHPF02000040">
    <property type="protein sequence ID" value="PSC68234.1"/>
    <property type="molecule type" value="Genomic_DNA"/>
</dbReference>
<keyword evidence="2" id="KW-1133">Transmembrane helix</keyword>
<evidence type="ECO:0000313" key="3">
    <source>
        <dbReference type="EMBL" id="PSC68234.1"/>
    </source>
</evidence>